<dbReference type="OrthoDB" id="9794178at2"/>
<accession>A0A1P8WRX4</accession>
<evidence type="ECO:0000313" key="5">
    <source>
        <dbReference type="Proteomes" id="UP000187735"/>
    </source>
</evidence>
<reference evidence="4 5" key="1">
    <citation type="journal article" date="2016" name="Front. Microbiol.">
        <title>Fuerstia marisgermanicae gen. nov., sp. nov., an Unusual Member of the Phylum Planctomycetes from the German Wadden Sea.</title>
        <authorList>
            <person name="Kohn T."/>
            <person name="Heuer A."/>
            <person name="Jogler M."/>
            <person name="Vollmers J."/>
            <person name="Boedeker C."/>
            <person name="Bunk B."/>
            <person name="Rast P."/>
            <person name="Borchert D."/>
            <person name="Glockner I."/>
            <person name="Freese H.M."/>
            <person name="Klenk H.P."/>
            <person name="Overmann J."/>
            <person name="Kaster A.K."/>
            <person name="Rohde M."/>
            <person name="Wiegand S."/>
            <person name="Jogler C."/>
        </authorList>
    </citation>
    <scope>NUCLEOTIDE SEQUENCE [LARGE SCALE GENOMIC DNA]</scope>
    <source>
        <strain evidence="4 5">NH11</strain>
    </source>
</reference>
<dbReference type="AlphaFoldDB" id="A0A1P8WRX4"/>
<keyword evidence="2" id="KW-0408">Iron</keyword>
<proteinExistence type="predicted"/>
<name>A0A1P8WRX4_9PLAN</name>
<organism evidence="4 5">
    <name type="scientific">Fuerstiella marisgermanici</name>
    <dbReference type="NCBI Taxonomy" id="1891926"/>
    <lineage>
        <taxon>Bacteria</taxon>
        <taxon>Pseudomonadati</taxon>
        <taxon>Planctomycetota</taxon>
        <taxon>Planctomycetia</taxon>
        <taxon>Planctomycetales</taxon>
        <taxon>Planctomycetaceae</taxon>
        <taxon>Fuerstiella</taxon>
    </lineage>
</organism>
<dbReference type="InterPro" id="IPR038492">
    <property type="entry name" value="GBBH-like_N_sf"/>
</dbReference>
<dbReference type="GO" id="GO:0046872">
    <property type="term" value="F:metal ion binding"/>
    <property type="evidence" value="ECO:0007669"/>
    <property type="project" value="UniProtKB-KW"/>
</dbReference>
<feature type="domain" description="Gamma-butyrobetaine hydroxylase-like N-terminal" evidence="3">
    <location>
        <begin position="7"/>
        <end position="93"/>
    </location>
</feature>
<dbReference type="KEGG" id="fmr:Fuma_06486"/>
<dbReference type="PANTHER" id="PTHR35303">
    <property type="entry name" value="OS02G0197800 PROTEIN"/>
    <property type="match status" value="1"/>
</dbReference>
<keyword evidence="5" id="KW-1185">Reference proteome</keyword>
<evidence type="ECO:0000256" key="1">
    <source>
        <dbReference type="ARBA" id="ARBA00022723"/>
    </source>
</evidence>
<dbReference type="InterPro" id="IPR010376">
    <property type="entry name" value="GBBH-like_N"/>
</dbReference>
<dbReference type="RefSeq" id="WP_077027786.1">
    <property type="nucleotide sequence ID" value="NZ_CP017641.1"/>
</dbReference>
<dbReference type="Pfam" id="PF06155">
    <property type="entry name" value="GBBH-like_N"/>
    <property type="match status" value="1"/>
</dbReference>
<keyword evidence="1" id="KW-0479">Metal-binding</keyword>
<protein>
    <recommendedName>
        <fullName evidence="3">Gamma-butyrobetaine hydroxylase-like N-terminal domain-containing protein</fullName>
    </recommendedName>
</protein>
<dbReference type="STRING" id="1891926.Fuma_06486"/>
<dbReference type="Gene3D" id="3.30.2020.30">
    <property type="match status" value="1"/>
</dbReference>
<dbReference type="Proteomes" id="UP000187735">
    <property type="component" value="Chromosome"/>
</dbReference>
<evidence type="ECO:0000259" key="3">
    <source>
        <dbReference type="Pfam" id="PF06155"/>
    </source>
</evidence>
<evidence type="ECO:0000256" key="2">
    <source>
        <dbReference type="ARBA" id="ARBA00023004"/>
    </source>
</evidence>
<evidence type="ECO:0000313" key="4">
    <source>
        <dbReference type="EMBL" id="APZ96812.1"/>
    </source>
</evidence>
<gene>
    <name evidence="4" type="ORF">Fuma_06486</name>
</gene>
<sequence>MKTPANIRVHKDDGILELVWADDDVSQIPFRAIRQDCRCAACVDEFTGRQVLDKESVPETIAPEDVSLTGNYALKIRWSDSHDSGLFTWDHLRSIADRLGESASAT</sequence>
<dbReference type="EMBL" id="CP017641">
    <property type="protein sequence ID" value="APZ96812.1"/>
    <property type="molecule type" value="Genomic_DNA"/>
</dbReference>